<keyword evidence="4" id="KW-0808">Transferase</keyword>
<name>A0ABT2LRR9_9HYPH</name>
<dbReference type="PANTHER" id="PTHR10192">
    <property type="entry name" value="MOLYBDOPTERIN BIOSYNTHESIS PROTEIN"/>
    <property type="match status" value="1"/>
</dbReference>
<keyword evidence="4" id="KW-0500">Molybdenum</keyword>
<dbReference type="InterPro" id="IPR036135">
    <property type="entry name" value="MoeA_linker/N_sf"/>
</dbReference>
<comment type="pathway">
    <text evidence="4">Cofactor biosynthesis; molybdopterin biosynthesis.</text>
</comment>
<comment type="function">
    <text evidence="1 4">Catalyzes the insertion of molybdate into adenylated molybdopterin with the concomitant release of AMP.</text>
</comment>
<keyword evidence="4" id="KW-0501">Molybdenum cofactor biosynthesis</keyword>
<evidence type="ECO:0000256" key="4">
    <source>
        <dbReference type="RuleBase" id="RU365090"/>
    </source>
</evidence>
<dbReference type="InterPro" id="IPR005110">
    <property type="entry name" value="MoeA_linker/N"/>
</dbReference>
<dbReference type="InterPro" id="IPR036688">
    <property type="entry name" value="MoeA_C_domain_IV_sf"/>
</dbReference>
<dbReference type="Pfam" id="PF00994">
    <property type="entry name" value="MoCF_biosynth"/>
    <property type="match status" value="1"/>
</dbReference>
<dbReference type="Proteomes" id="UP001320831">
    <property type="component" value="Unassembled WGS sequence"/>
</dbReference>
<reference evidence="6 7" key="1">
    <citation type="submission" date="2022-09" db="EMBL/GenBank/DDBJ databases">
        <title>Chelativorans salina sp. nov., a novel slightly halophilic bacterium isolated from a saline lake sediment enrichment.</title>
        <authorList>
            <person name="Gao L."/>
            <person name="Fang B.-Z."/>
            <person name="Li W.-J."/>
        </authorList>
    </citation>
    <scope>NUCLEOTIDE SEQUENCE [LARGE SCALE GENOMIC DNA]</scope>
    <source>
        <strain evidence="6 7">EGI FJ00035</strain>
    </source>
</reference>
<dbReference type="EMBL" id="JAOCZP010000006">
    <property type="protein sequence ID" value="MCT7377169.1"/>
    <property type="molecule type" value="Genomic_DNA"/>
</dbReference>
<dbReference type="SMART" id="SM00852">
    <property type="entry name" value="MoCF_biosynth"/>
    <property type="match status" value="1"/>
</dbReference>
<dbReference type="Gene3D" id="2.40.340.10">
    <property type="entry name" value="MoeA, C-terminal, domain IV"/>
    <property type="match status" value="1"/>
</dbReference>
<gene>
    <name evidence="6" type="ORF">N5A92_19300</name>
</gene>
<evidence type="ECO:0000256" key="1">
    <source>
        <dbReference type="ARBA" id="ARBA00002901"/>
    </source>
</evidence>
<evidence type="ECO:0000313" key="6">
    <source>
        <dbReference type="EMBL" id="MCT7377169.1"/>
    </source>
</evidence>
<evidence type="ECO:0000313" key="7">
    <source>
        <dbReference type="Proteomes" id="UP001320831"/>
    </source>
</evidence>
<dbReference type="Pfam" id="PF03453">
    <property type="entry name" value="MoeA_N"/>
    <property type="match status" value="1"/>
</dbReference>
<organism evidence="6 7">
    <name type="scientific">Chelativorans salis</name>
    <dbReference type="NCBI Taxonomy" id="2978478"/>
    <lineage>
        <taxon>Bacteria</taxon>
        <taxon>Pseudomonadati</taxon>
        <taxon>Pseudomonadota</taxon>
        <taxon>Alphaproteobacteria</taxon>
        <taxon>Hyphomicrobiales</taxon>
        <taxon>Phyllobacteriaceae</taxon>
        <taxon>Chelativorans</taxon>
    </lineage>
</organism>
<sequence length="375" mass="38731">MNRIQPAKGVLTSLETALTAMLDELAPVAPTFLPLNEALGRIAAEMESLRDPLPPCSTAVMDGWALRALDLTGASAYSPVPLAASPAWVEAGDAMPEGCDCVLEADLVDCSGPISQAFAEAIPGTGVRRAGEDMAAGGPVSLPGRPLSALDLLVLRSAGLDKVAVRIPRLRVVDIAANSDGLTAPFVHEYATAAGAKVTDIETVGRDANSIASTLDKGECDLILLSGGTGRGRTDATAEALAARGALIAHDIALQPGQSAAVGRIGQLPIIALPGAPDQAFAAFLALVQPVLDRLSGRSERRGMVLPLARKISSGVGIAELVLLKREQAAWMPLAASRLSLDHMRSADAWLIVPGDSEGHAAGTPIEAFLLRDFT</sequence>
<dbReference type="InterPro" id="IPR036425">
    <property type="entry name" value="MoaB/Mog-like_dom_sf"/>
</dbReference>
<dbReference type="InterPro" id="IPR001453">
    <property type="entry name" value="MoaB/Mog_dom"/>
</dbReference>
<dbReference type="EC" id="2.10.1.1" evidence="4"/>
<protein>
    <recommendedName>
        <fullName evidence="4">Molybdopterin molybdenumtransferase</fullName>
        <ecNumber evidence="4">2.10.1.1</ecNumber>
    </recommendedName>
</protein>
<dbReference type="RefSeq" id="WP_260905550.1">
    <property type="nucleotide sequence ID" value="NZ_JAOCZP010000006.1"/>
</dbReference>
<evidence type="ECO:0000256" key="3">
    <source>
        <dbReference type="ARBA" id="ARBA00047317"/>
    </source>
</evidence>
<evidence type="ECO:0000259" key="5">
    <source>
        <dbReference type="SMART" id="SM00852"/>
    </source>
</evidence>
<comment type="similarity">
    <text evidence="2 4">Belongs to the MoeA family.</text>
</comment>
<comment type="caution">
    <text evidence="6">The sequence shown here is derived from an EMBL/GenBank/DDBJ whole genome shotgun (WGS) entry which is preliminary data.</text>
</comment>
<dbReference type="SUPFAM" id="SSF53218">
    <property type="entry name" value="Molybdenum cofactor biosynthesis proteins"/>
    <property type="match status" value="1"/>
</dbReference>
<dbReference type="InterPro" id="IPR038987">
    <property type="entry name" value="MoeA-like"/>
</dbReference>
<dbReference type="SUPFAM" id="SSF63882">
    <property type="entry name" value="MoeA N-terminal region -like"/>
    <property type="match status" value="1"/>
</dbReference>
<dbReference type="Gene3D" id="3.90.105.10">
    <property type="entry name" value="Molybdopterin biosynthesis moea protein, domain 2"/>
    <property type="match status" value="1"/>
</dbReference>
<keyword evidence="7" id="KW-1185">Reference proteome</keyword>
<comment type="cofactor">
    <cofactor evidence="4">
        <name>Mg(2+)</name>
        <dbReference type="ChEBI" id="CHEBI:18420"/>
    </cofactor>
</comment>
<dbReference type="PANTHER" id="PTHR10192:SF5">
    <property type="entry name" value="GEPHYRIN"/>
    <property type="match status" value="1"/>
</dbReference>
<keyword evidence="4" id="KW-0460">Magnesium</keyword>
<keyword evidence="4" id="KW-0479">Metal-binding</keyword>
<dbReference type="SUPFAM" id="SSF63867">
    <property type="entry name" value="MoeA C-terminal domain-like"/>
    <property type="match status" value="1"/>
</dbReference>
<dbReference type="Gene3D" id="2.170.190.11">
    <property type="entry name" value="Molybdopterin biosynthesis moea protein, domain 3"/>
    <property type="match status" value="1"/>
</dbReference>
<dbReference type="Gene3D" id="3.40.980.10">
    <property type="entry name" value="MoaB/Mog-like domain"/>
    <property type="match status" value="1"/>
</dbReference>
<comment type="catalytic activity">
    <reaction evidence="3">
        <text>adenylyl-molybdopterin + molybdate = Mo-molybdopterin + AMP + H(+)</text>
        <dbReference type="Rhea" id="RHEA:35047"/>
        <dbReference type="ChEBI" id="CHEBI:15378"/>
        <dbReference type="ChEBI" id="CHEBI:36264"/>
        <dbReference type="ChEBI" id="CHEBI:62727"/>
        <dbReference type="ChEBI" id="CHEBI:71302"/>
        <dbReference type="ChEBI" id="CHEBI:456215"/>
        <dbReference type="EC" id="2.10.1.1"/>
    </reaction>
</comment>
<accession>A0ABT2LRR9</accession>
<evidence type="ECO:0000256" key="2">
    <source>
        <dbReference type="ARBA" id="ARBA00010763"/>
    </source>
</evidence>
<feature type="domain" description="MoaB/Mog" evidence="5">
    <location>
        <begin position="174"/>
        <end position="294"/>
    </location>
</feature>
<proteinExistence type="inferred from homology"/>